<protein>
    <submittedName>
        <fullName evidence="6">(salmon louse) hypothetical protein</fullName>
    </submittedName>
</protein>
<feature type="region of interest" description="Disordered" evidence="5">
    <location>
        <begin position="414"/>
        <end position="434"/>
    </location>
</feature>
<organism evidence="6 7">
    <name type="scientific">Lepeophtheirus salmonis</name>
    <name type="common">Salmon louse</name>
    <name type="synonym">Caligus salmonis</name>
    <dbReference type="NCBI Taxonomy" id="72036"/>
    <lineage>
        <taxon>Eukaryota</taxon>
        <taxon>Metazoa</taxon>
        <taxon>Ecdysozoa</taxon>
        <taxon>Arthropoda</taxon>
        <taxon>Crustacea</taxon>
        <taxon>Multicrustacea</taxon>
        <taxon>Hexanauplia</taxon>
        <taxon>Copepoda</taxon>
        <taxon>Siphonostomatoida</taxon>
        <taxon>Caligidae</taxon>
        <taxon>Lepeophtheirus</taxon>
    </lineage>
</organism>
<dbReference type="SUPFAM" id="SSF52833">
    <property type="entry name" value="Thioredoxin-like"/>
    <property type="match status" value="1"/>
</dbReference>
<dbReference type="Gene3D" id="1.20.5.190">
    <property type="match status" value="14"/>
</dbReference>
<dbReference type="CDD" id="cd12100">
    <property type="entry name" value="DD_CABYR_SP17"/>
    <property type="match status" value="1"/>
</dbReference>
<dbReference type="Gene3D" id="1.20.890.10">
    <property type="entry name" value="cAMP-dependent protein kinase regulatory subunit, dimerization-anchoring domain"/>
    <property type="match status" value="1"/>
</dbReference>
<dbReference type="GO" id="GO:0005516">
    <property type="term" value="F:calmodulin binding"/>
    <property type="evidence" value="ECO:0007669"/>
    <property type="project" value="UniProtKB-KW"/>
</dbReference>
<dbReference type="InterPro" id="IPR000048">
    <property type="entry name" value="IQ_motif_EF-hand-BS"/>
</dbReference>
<dbReference type="PANTHER" id="PTHR22706:SF1">
    <property type="entry name" value="ASSEMBLY FACTOR FOR SPINDLE MICROTUBULES"/>
    <property type="match status" value="1"/>
</dbReference>
<dbReference type="GO" id="GO:0005737">
    <property type="term" value="C:cytoplasm"/>
    <property type="evidence" value="ECO:0007669"/>
    <property type="project" value="UniProtKB-SubCell"/>
</dbReference>
<dbReference type="EMBL" id="HG994584">
    <property type="protein sequence ID" value="CAF2937453.1"/>
    <property type="molecule type" value="Genomic_DNA"/>
</dbReference>
<dbReference type="InterPro" id="IPR003117">
    <property type="entry name" value="cAMP_dep_PK_reg_su_I/II_a/b"/>
</dbReference>
<proteinExistence type="predicted"/>
<keyword evidence="4" id="KW-0112">Calmodulin-binding</keyword>
<dbReference type="SMART" id="SM00394">
    <property type="entry name" value="RIIa"/>
    <property type="match status" value="1"/>
</dbReference>
<evidence type="ECO:0000256" key="1">
    <source>
        <dbReference type="ARBA" id="ARBA00004496"/>
    </source>
</evidence>
<dbReference type="OrthoDB" id="6381990at2759"/>
<dbReference type="CDD" id="cd23767">
    <property type="entry name" value="IQCD"/>
    <property type="match status" value="13"/>
</dbReference>
<evidence type="ECO:0000256" key="5">
    <source>
        <dbReference type="SAM" id="MobiDB-lite"/>
    </source>
</evidence>
<dbReference type="PANTHER" id="PTHR22706">
    <property type="entry name" value="ASSEMBLY FACTOR FOR SPINDLE MICROTUBULES"/>
    <property type="match status" value="1"/>
</dbReference>
<dbReference type="InterPro" id="IPR036249">
    <property type="entry name" value="Thioredoxin-like_sf"/>
</dbReference>
<accession>A0A7R8CY19</accession>
<dbReference type="SMART" id="SM00015">
    <property type="entry name" value="IQ"/>
    <property type="match status" value="27"/>
</dbReference>
<dbReference type="GO" id="GO:0000278">
    <property type="term" value="P:mitotic cell cycle"/>
    <property type="evidence" value="ECO:0007669"/>
    <property type="project" value="TreeGrafter"/>
</dbReference>
<gene>
    <name evidence="6" type="ORF">LSAA_9809</name>
</gene>
<keyword evidence="3" id="KW-0677">Repeat</keyword>
<dbReference type="Proteomes" id="UP000675881">
    <property type="component" value="Chromosome 5"/>
</dbReference>
<reference evidence="6" key="1">
    <citation type="submission" date="2021-02" db="EMBL/GenBank/DDBJ databases">
        <authorList>
            <person name="Bekaert M."/>
        </authorList>
    </citation>
    <scope>NUCLEOTIDE SEQUENCE</scope>
    <source>
        <strain evidence="6">IoA-00</strain>
    </source>
</reference>
<comment type="subcellular location">
    <subcellularLocation>
        <location evidence="1">Cytoplasm</location>
    </subcellularLocation>
</comment>
<evidence type="ECO:0000313" key="7">
    <source>
        <dbReference type="Proteomes" id="UP000675881"/>
    </source>
</evidence>
<dbReference type="GO" id="GO:0007051">
    <property type="term" value="P:spindle organization"/>
    <property type="evidence" value="ECO:0007669"/>
    <property type="project" value="TreeGrafter"/>
</dbReference>
<dbReference type="InterPro" id="IPR051185">
    <property type="entry name" value="ASPM"/>
</dbReference>
<evidence type="ECO:0000256" key="2">
    <source>
        <dbReference type="ARBA" id="ARBA00022490"/>
    </source>
</evidence>
<evidence type="ECO:0000313" key="6">
    <source>
        <dbReference type="EMBL" id="CAF2937453.1"/>
    </source>
</evidence>
<dbReference type="Pfam" id="PF00612">
    <property type="entry name" value="IQ"/>
    <property type="match status" value="21"/>
</dbReference>
<dbReference type="InterPro" id="IPR047579">
    <property type="entry name" value="DD_CABYR_SP17"/>
</dbReference>
<dbReference type="Pfam" id="PF02197">
    <property type="entry name" value="RIIa"/>
    <property type="match status" value="1"/>
</dbReference>
<evidence type="ECO:0000256" key="4">
    <source>
        <dbReference type="ARBA" id="ARBA00022860"/>
    </source>
</evidence>
<dbReference type="PROSITE" id="PS50096">
    <property type="entry name" value="IQ"/>
    <property type="match status" value="24"/>
</dbReference>
<dbReference type="SUPFAM" id="SSF47391">
    <property type="entry name" value="Dimerization-anchoring domain of cAMP-dependent PK regulatory subunit"/>
    <property type="match status" value="1"/>
</dbReference>
<keyword evidence="7" id="KW-1185">Reference proteome</keyword>
<dbReference type="GO" id="GO:0000922">
    <property type="term" value="C:spindle pole"/>
    <property type="evidence" value="ECO:0007669"/>
    <property type="project" value="TreeGrafter"/>
</dbReference>
<keyword evidence="2" id="KW-0963">Cytoplasm</keyword>
<dbReference type="FunFam" id="1.20.5.190:FF:000055">
    <property type="entry name" value="Putative microtubule-associated protein futsch"/>
    <property type="match status" value="2"/>
</dbReference>
<dbReference type="GO" id="GO:0051295">
    <property type="term" value="P:establishment of meiotic spindle localization"/>
    <property type="evidence" value="ECO:0007669"/>
    <property type="project" value="TreeGrafter"/>
</dbReference>
<name>A0A7R8CY19_LEPSM</name>
<sequence length="2350" mass="268869">MSDRPLFIRLTLPSGLEDILEGLAKEVLRHKPSDIYEFSALHFEDLLRRRDGLCTSYYDDFGTKGSILSDIENVQTLDNEETPDITIEPFDNPFEEPSDECDIEYNDVLTRTKSIDIQLPTRVIGVDNDSVTDVHDFLTNEDSSTNECTLEDNCGNLSDIERPKTPNPENNHIRPRKTLLPKFSPDLKVCPPEGEKSIGINCAASLIQAVFKGYLTRQHFKKKSKDKIKFERPDHIESEVITIIGSETCNNIDTYKSSFMSIQAEALQNEELEQNESHKIKVDLTNIMSLSNLDLIEQTTMTPVKDETTVFLNKSLAHSNINQIHDNNSEPNDLMSDFLAIKPAKKLTNFNSDVDTNEINLLSTVENTNSPNFRINEPVDSYITIISKEDLLDFQRIGDEEKSIDINDYADRKESNEFESNNNEDKSSNFEGGNNLGDLNKAATKIQANYCGFKTRKEFEAKAQDDLLNHAATEVQSIFNESDAMISEDNEKLVSDDLEEVATKIQANYCGFKIRKELTAKTQEDSLNDAATEIQSIFHKVNTKIPKDSEEPFPDDLEEAVTKLQAHYRGYKTRKEITSKKKEDLNNAATNTQSEFHKLNQNISEDDKKSISEDLNEAATKLQANFRGFRTRKQLAAKSKHDLFYGKGEAATNLQANYRGFKTRKEITLKNQNDSLNEAATEIQSRFHQLNPNNSEEAEENVLDDKEEAATKLQGNYCGFKIRKEIKLKNQNDSLNEAATEIQSRFHQLNTNISEEAEENVSDDKEEAATKLQANYRGFKTRKEITLKNQNDSLNEAATEIQSRFHQLNPNISEEAEENVSDDKEEAATKLQANYRGFKTRKEITLKNQNDSLNEAATEIQSRFHQLNPNISEEAEENVSDDKEEAATKLQANYRGLHQLNPNISEEAEENVLYDKEEAATKLQANYRGFKTRKEITLKNQNDSLNEAATEIQSRLHQLNRIISEEAEGNVSDDKEEAATKLQANYRGFKTRKEITLKNQNDSLNEAATEIQSRLHQLNPNISEEAEGNVSDDKEEAATKLQANYRGFHQLNPNISEESEENVLSDKEEAATKLQANYRGFKTRKEITLKNQNDSLNEAATEIQSRFHQLNPNISEEAEENVSDDKEEAATKLQANYRGFKTIKEIKLKNQNDSLNEAATEIQSRFHQLNPNISEEAEEKNVSDDKEEAATKLQANYRGFKTRKEIKLKNQNDSLNEAATEIQSRFHQLNPNISEEADENVSDDKEEAATKLQANYRGFKTRKEIKLKNHNDSLNEAATEIQSIFHQLNPNISEEAEENANYRGFKIRKEIKLKNQNDSINEATKEIQSRLHQRNTNISEEAEENVSYDKEEAATKLQANYRGFKTRKEIKAKPKEDLLNNTTEIKSRFHDVNQNISEDENVTVLNEAATKLQASYHGFKIRKEFATKNPEHLIKESVKEIKSGFYEDDRQLIPNNFNEAATKLQTNYYEFKTRELLVPKIEQDLFNQAPIEKQLTLQDNKQIISENEGGKLSNDLNEVATRLQANYRGFKTRKELKGQNIDKSNKEPVIGLLSESHDKDNITYEEGNKNISDELNEVATKLQANYCGFKIRKQLAYKNQGYSVNELVSEIQSGSQDNYIITSEEDKEINEAATKIQANFRGFKTRKQLAEKSEHGLFSQVPIEIPLILNYKDITISEVKKLRLDFRPIIVGLKQEKNLKLKTQEYSLNETREVQSRFHEVNQNISEGRNKTVSDYLNEAAIKIQSNYRGFKTRKELEAKTQDDSLNEAATKIQANYLGFKTRRELIANIDYGLLIKTVTKTKLACYDKDQRISEMEGVNVPDDLNKSATKLQANYRGFKARKELATKPREDSLDETTSEIQSEFLELNHKFTEDKEKTIPDDFNESATKLQSNYRGFKIRKKCNYEIVEKKDSNIKCDGVGLTNRKASNFEDIATRNYQPKNCELNLSTQDNANHRLDEFFVDPIEPSIVNDNGSTNDFDSMTKYKQNANKATCAKDKSDSFEDAEFVIDSSNLEDDSTEYSERNFESKNSPDIKPLEDNINLVNNNYDERQTSEKDAAIKIQSHFRGFKERKTFKRRKTFILQDSNHPLEESKVITDIGAVPFSNTKSSPQIDDVDGDLNAMNSVGGKLYPYRIRIFHYRESTESEKVLMYLCERGIEFSGYHMDLAENENYGDWFLKLNAKGEIPTMSILIRPPLIPCNTDPVLYPKYQEFIRKIGKIPLSIVSDGIAFHPEVSVLKPYNEPYFSKIRNDVRHLSTLLMEYASSVDDPSVQNALKSKADIHKSTLPRYTKIEEYKALLYSISLILDDIEKKFSLEPWVLGRKFSVADIYLGVLINRLILLGNPKNRF</sequence>
<dbReference type="Gene3D" id="3.40.30.10">
    <property type="entry name" value="Glutaredoxin"/>
    <property type="match status" value="1"/>
</dbReference>
<evidence type="ECO:0000256" key="3">
    <source>
        <dbReference type="ARBA" id="ARBA00022737"/>
    </source>
</evidence>